<protein>
    <submittedName>
        <fullName evidence="1">Uncharacterized protein</fullName>
    </submittedName>
</protein>
<gene>
    <name evidence="1" type="ORF">D3Z33_14685</name>
</gene>
<evidence type="ECO:0000313" key="1">
    <source>
        <dbReference type="EMBL" id="NBI08103.1"/>
    </source>
</evidence>
<proteinExistence type="predicted"/>
<sequence>MYSINSKKALTILQAANYFNENNISITVCAKKFGIHRETLANKLKMLNIYEDRRVKYKCQDNYFEVIDTEEKAYWLGFILADGSLHQNTNILSIGLSIEDIKHLNKFKKSISSNHPINIEKRKLKNKK</sequence>
<keyword evidence="2" id="KW-1185">Reference proteome</keyword>
<name>A0A845R6I5_9CLOT</name>
<dbReference type="Gene3D" id="1.10.10.60">
    <property type="entry name" value="Homeodomain-like"/>
    <property type="match status" value="1"/>
</dbReference>
<comment type="caution">
    <text evidence="1">The sequence shown here is derived from an EMBL/GenBank/DDBJ whole genome shotgun (WGS) entry which is preliminary data.</text>
</comment>
<dbReference type="Proteomes" id="UP000467132">
    <property type="component" value="Unassembled WGS sequence"/>
</dbReference>
<organism evidence="1 2">
    <name type="scientific">Senegalia massiliensis</name>
    <dbReference type="NCBI Taxonomy" id="1720316"/>
    <lineage>
        <taxon>Bacteria</taxon>
        <taxon>Bacillati</taxon>
        <taxon>Bacillota</taxon>
        <taxon>Clostridia</taxon>
        <taxon>Eubacteriales</taxon>
        <taxon>Clostridiaceae</taxon>
        <taxon>Senegalia</taxon>
    </lineage>
</organism>
<dbReference type="OrthoDB" id="961985at2"/>
<dbReference type="InterPro" id="IPR027434">
    <property type="entry name" value="Homing_endonucl"/>
</dbReference>
<dbReference type="Gene3D" id="3.10.28.10">
    <property type="entry name" value="Homing endonucleases"/>
    <property type="match status" value="1"/>
</dbReference>
<accession>A0A845R6I5</accession>
<dbReference type="EMBL" id="QXXA01000020">
    <property type="protein sequence ID" value="NBI08103.1"/>
    <property type="molecule type" value="Genomic_DNA"/>
</dbReference>
<evidence type="ECO:0000313" key="2">
    <source>
        <dbReference type="Proteomes" id="UP000467132"/>
    </source>
</evidence>
<dbReference type="AlphaFoldDB" id="A0A845R6I5"/>
<reference evidence="1 2" key="1">
    <citation type="submission" date="2018-08" db="EMBL/GenBank/DDBJ databases">
        <title>Murine metabolic-syndrome-specific gut microbial biobank.</title>
        <authorList>
            <person name="Liu C."/>
        </authorList>
    </citation>
    <scope>NUCLEOTIDE SEQUENCE [LARGE SCALE GENOMIC DNA]</scope>
    <source>
        <strain evidence="1 2">583</strain>
    </source>
</reference>
<dbReference type="RefSeq" id="WP_160198571.1">
    <property type="nucleotide sequence ID" value="NZ_QXXA01000020.1"/>
</dbReference>